<comment type="caution">
    <text evidence="2">The sequence shown here is derived from an EMBL/GenBank/DDBJ whole genome shotgun (WGS) entry which is preliminary data.</text>
</comment>
<evidence type="ECO:0008006" key="4">
    <source>
        <dbReference type="Google" id="ProtNLM"/>
    </source>
</evidence>
<feature type="transmembrane region" description="Helical" evidence="1">
    <location>
        <begin position="72"/>
        <end position="94"/>
    </location>
</feature>
<evidence type="ECO:0000256" key="1">
    <source>
        <dbReference type="SAM" id="Phobius"/>
    </source>
</evidence>
<proteinExistence type="predicted"/>
<keyword evidence="1" id="KW-1133">Transmembrane helix</keyword>
<reference evidence="2 3" key="1">
    <citation type="submission" date="2022-07" db="EMBL/GenBank/DDBJ databases">
        <authorList>
            <person name="Criscuolo A."/>
        </authorList>
    </citation>
    <scope>NUCLEOTIDE SEQUENCE [LARGE SCALE GENOMIC DNA]</scope>
    <source>
        <strain evidence="3">CIP 111951</strain>
    </source>
</reference>
<sequence>MTDMLWFLLVMAVIVGVVLFRHAEKALAGDIKMTRFAIFIFLCGLIIGFIYFEKFDVDLNNTDFKTWVDVAVYFNNAFSPLLLFATVILLYMTWKTSDTELNQTREVLKSQTELLLFDKFAENLRYITGEISTLLNQRDDINRTKANLREIFDQLGELKVTAPNSPFIDLNKIDTDSLATYCCGAAVSRETVVSSLDYENRIENLTSFGKALTYLSKKYELQQIGSPGSERAINMHLRLGAKKLISLDWLRRKDFMERVDTAMLNFLNYLSHITAPELQKILYLKVREELSDTLGSSELFNLNLV</sequence>
<dbReference type="Proteomes" id="UP001152485">
    <property type="component" value="Unassembled WGS sequence"/>
</dbReference>
<dbReference type="RefSeq" id="WP_261595241.1">
    <property type="nucleotide sequence ID" value="NZ_CAMAPD010000027.1"/>
</dbReference>
<feature type="transmembrane region" description="Helical" evidence="1">
    <location>
        <begin position="35"/>
        <end position="52"/>
    </location>
</feature>
<organism evidence="2 3">
    <name type="scientific">Pseudoalteromonas holothuriae</name>
    <dbReference type="NCBI Taxonomy" id="2963714"/>
    <lineage>
        <taxon>Bacteria</taxon>
        <taxon>Pseudomonadati</taxon>
        <taxon>Pseudomonadota</taxon>
        <taxon>Gammaproteobacteria</taxon>
        <taxon>Alteromonadales</taxon>
        <taxon>Pseudoalteromonadaceae</taxon>
        <taxon>Pseudoalteromonas</taxon>
    </lineage>
</organism>
<evidence type="ECO:0000313" key="3">
    <source>
        <dbReference type="Proteomes" id="UP001152485"/>
    </source>
</evidence>
<name>A0ABM9GN31_9GAMM</name>
<keyword evidence="1" id="KW-0812">Transmembrane</keyword>
<feature type="transmembrane region" description="Helical" evidence="1">
    <location>
        <begin position="6"/>
        <end position="23"/>
    </location>
</feature>
<evidence type="ECO:0000313" key="2">
    <source>
        <dbReference type="EMBL" id="CAH9067855.1"/>
    </source>
</evidence>
<dbReference type="EMBL" id="CAMAPD010000027">
    <property type="protein sequence ID" value="CAH9067855.1"/>
    <property type="molecule type" value="Genomic_DNA"/>
</dbReference>
<gene>
    <name evidence="2" type="ORF">PSECIP111951_03919</name>
</gene>
<accession>A0ABM9GN31</accession>
<protein>
    <recommendedName>
        <fullName evidence="4">Phage abortive infection protein</fullName>
    </recommendedName>
</protein>
<keyword evidence="1" id="KW-0472">Membrane</keyword>